<proteinExistence type="predicted"/>
<evidence type="ECO:0000313" key="2">
    <source>
        <dbReference type="EMBL" id="MDG9787047.1"/>
    </source>
</evidence>
<dbReference type="RefSeq" id="WP_279661808.1">
    <property type="nucleotide sequence ID" value="NZ_JAOECG010000008.1"/>
</dbReference>
<keyword evidence="2" id="KW-0012">Acyltransferase</keyword>
<dbReference type="EC" id="2.3.1.202" evidence="2"/>
<evidence type="ECO:0000259" key="1">
    <source>
        <dbReference type="PROSITE" id="PS51186"/>
    </source>
</evidence>
<protein>
    <submittedName>
        <fullName evidence="2">UDP-4-amino-4, 6-dideoxy-N-acetyl-beta-L-altrosamine N-acetyltransferase</fullName>
        <ecNumber evidence="2">2.3.1.202</ecNumber>
    </submittedName>
</protein>
<dbReference type="SUPFAM" id="SSF55729">
    <property type="entry name" value="Acyl-CoA N-acyltransferases (Nat)"/>
    <property type="match status" value="1"/>
</dbReference>
<gene>
    <name evidence="2" type="primary">pseH</name>
    <name evidence="2" type="ORF">N7566_08615</name>
</gene>
<dbReference type="PANTHER" id="PTHR43415:SF3">
    <property type="entry name" value="GNAT-FAMILY ACETYLTRANSFERASE"/>
    <property type="match status" value="1"/>
</dbReference>
<evidence type="ECO:0000313" key="3">
    <source>
        <dbReference type="Proteomes" id="UP001157887"/>
    </source>
</evidence>
<dbReference type="Proteomes" id="UP001157887">
    <property type="component" value="Unassembled WGS sequence"/>
</dbReference>
<dbReference type="InterPro" id="IPR016181">
    <property type="entry name" value="Acyl_CoA_acyltransferase"/>
</dbReference>
<accession>A0AAW6RUL4</accession>
<feature type="domain" description="N-acetyltransferase" evidence="1">
    <location>
        <begin position="7"/>
        <end position="169"/>
    </location>
</feature>
<dbReference type="AlphaFoldDB" id="A0AAW6RUL4"/>
<dbReference type="Gene3D" id="3.40.630.30">
    <property type="match status" value="1"/>
</dbReference>
<dbReference type="PROSITE" id="PS51186">
    <property type="entry name" value="GNAT"/>
    <property type="match status" value="1"/>
</dbReference>
<dbReference type="GO" id="GO:0016747">
    <property type="term" value="F:acyltransferase activity, transferring groups other than amino-acyl groups"/>
    <property type="evidence" value="ECO:0007669"/>
    <property type="project" value="InterPro"/>
</dbReference>
<dbReference type="Pfam" id="PF13302">
    <property type="entry name" value="Acetyltransf_3"/>
    <property type="match status" value="1"/>
</dbReference>
<comment type="caution">
    <text evidence="2">The sequence shown here is derived from an EMBL/GenBank/DDBJ whole genome shotgun (WGS) entry which is preliminary data.</text>
</comment>
<reference evidence="2" key="1">
    <citation type="submission" date="2022-09" db="EMBL/GenBank/DDBJ databases">
        <title>Intensive care unit water sources are persistently colonized with multi-drug resistant bacteria and are the site of extensive horizontal gene transfer of antibiotic resistance genes.</title>
        <authorList>
            <person name="Diorio-Toth L."/>
        </authorList>
    </citation>
    <scope>NUCLEOTIDE SEQUENCE</scope>
    <source>
        <strain evidence="2">GD04065</strain>
    </source>
</reference>
<dbReference type="InterPro" id="IPR000182">
    <property type="entry name" value="GNAT_dom"/>
</dbReference>
<dbReference type="PANTHER" id="PTHR43415">
    <property type="entry name" value="SPERMIDINE N(1)-ACETYLTRANSFERASE"/>
    <property type="match status" value="1"/>
</dbReference>
<dbReference type="NCBIfam" id="TIGR03585">
    <property type="entry name" value="PseH"/>
    <property type="match status" value="1"/>
</dbReference>
<organism evidence="2 3">
    <name type="scientific">Acinetobacter johnsonii</name>
    <dbReference type="NCBI Taxonomy" id="40214"/>
    <lineage>
        <taxon>Bacteria</taxon>
        <taxon>Pseudomonadati</taxon>
        <taxon>Pseudomonadota</taxon>
        <taxon>Gammaproteobacteria</taxon>
        <taxon>Moraxellales</taxon>
        <taxon>Moraxellaceae</taxon>
        <taxon>Acinetobacter</taxon>
    </lineage>
</organism>
<dbReference type="InterPro" id="IPR020036">
    <property type="entry name" value="PseH"/>
</dbReference>
<keyword evidence="2" id="KW-0808">Transferase</keyword>
<sequence length="170" mass="20435">MLDQQNAKLRKLEKKDLMQVLQWRNHEDIRKWMVSTSKIAYEDHEAWFERNKNRTDRFFCIFEYNEQPQGYISFQSIENSSAYEWGFYIKPNAEKGMGRLLGQAAIKYAFDILDIEKIFGQVLAFNEKSISFHQKLGFQQEGLLREHFKDSRGKFDIFQFGLLKSEWLER</sequence>
<name>A0AAW6RUL4_ACIJO</name>
<dbReference type="EMBL" id="JAOECG010000008">
    <property type="protein sequence ID" value="MDG9787047.1"/>
    <property type="molecule type" value="Genomic_DNA"/>
</dbReference>